<organism evidence="2">
    <name type="scientific">uncultured Thermomicrobiales bacterium</name>
    <dbReference type="NCBI Taxonomy" id="1645740"/>
    <lineage>
        <taxon>Bacteria</taxon>
        <taxon>Pseudomonadati</taxon>
        <taxon>Thermomicrobiota</taxon>
        <taxon>Thermomicrobia</taxon>
        <taxon>Thermomicrobiales</taxon>
        <taxon>environmental samples</taxon>
    </lineage>
</organism>
<gene>
    <name evidence="2" type="ORF">AVDCRST_MAG33-2660</name>
</gene>
<accession>A0A6J4VFJ0</accession>
<reference evidence="2" key="1">
    <citation type="submission" date="2020-02" db="EMBL/GenBank/DDBJ databases">
        <authorList>
            <person name="Meier V. D."/>
        </authorList>
    </citation>
    <scope>NUCLEOTIDE SEQUENCE</scope>
    <source>
        <strain evidence="2">AVDCRST_MAG33</strain>
    </source>
</reference>
<feature type="non-terminal residue" evidence="2">
    <location>
        <position position="29"/>
    </location>
</feature>
<evidence type="ECO:0000313" key="2">
    <source>
        <dbReference type="EMBL" id="CAA9572302.1"/>
    </source>
</evidence>
<protein>
    <submittedName>
        <fullName evidence="2">Uncharacterized protein</fullName>
    </submittedName>
</protein>
<proteinExistence type="predicted"/>
<dbReference type="EMBL" id="CADCWK010000322">
    <property type="protein sequence ID" value="CAA9572302.1"/>
    <property type="molecule type" value="Genomic_DNA"/>
</dbReference>
<evidence type="ECO:0000256" key="1">
    <source>
        <dbReference type="SAM" id="MobiDB-lite"/>
    </source>
</evidence>
<feature type="non-terminal residue" evidence="2">
    <location>
        <position position="1"/>
    </location>
</feature>
<name>A0A6J4VFJ0_9BACT</name>
<feature type="region of interest" description="Disordered" evidence="1">
    <location>
        <begin position="1"/>
        <end position="29"/>
    </location>
</feature>
<sequence>DPSHRCGTGNHGPVSCRERPPGHPCPDGL</sequence>
<dbReference type="AlphaFoldDB" id="A0A6J4VFJ0"/>